<keyword evidence="2 3" id="KW-0378">Hydrolase</keyword>
<accession>A0A2R4LYC1</accession>
<dbReference type="EMBL" id="CP028472">
    <property type="protein sequence ID" value="AVW89869.1"/>
    <property type="molecule type" value="Genomic_DNA"/>
</dbReference>
<keyword evidence="5" id="KW-0614">Plasmid</keyword>
<sequence>MPLRPARCVMRSAARAFLASPLRHLSSEGGSVSDPFDLHIQGGPAALPQKDLSRAGVTGTTCGGVECFYGIRYGRLSKPDTPRSAVTPASGQLDVRHLTEVPVFPQLPSRLEALMGPGIGENPQSDEAFYLNVWTPEGGTDLPVMVFLHGGAWVSGGGAARWYRGAALAAEGMVVVTLNYRIGPNGHLEEDADQDPSDHRPMGDILTALQWVKDHICDFGGDANRITLAGQSAGHGTLGPWLGGRKPKACLIRLRF</sequence>
<dbReference type="AlphaFoldDB" id="A0A2R4LYC1"/>
<dbReference type="InterPro" id="IPR029058">
    <property type="entry name" value="AB_hydrolase_fold"/>
</dbReference>
<geneLocation type="plasmid" evidence="6">
    <name>pcblh4a</name>
</geneLocation>
<evidence type="ECO:0000313" key="5">
    <source>
        <dbReference type="EMBL" id="AVW89869.1"/>
    </source>
</evidence>
<protein>
    <recommendedName>
        <fullName evidence="3">Carboxylic ester hydrolase</fullName>
        <ecNumber evidence="3">3.1.1.-</ecNumber>
    </recommendedName>
</protein>
<evidence type="ECO:0000313" key="6">
    <source>
        <dbReference type="Proteomes" id="UP000241447"/>
    </source>
</evidence>
<feature type="domain" description="Carboxylesterase type B" evidence="4">
    <location>
        <begin position="117"/>
        <end position="234"/>
    </location>
</feature>
<dbReference type="InterPro" id="IPR019826">
    <property type="entry name" value="Carboxylesterase_B_AS"/>
</dbReference>
<dbReference type="GO" id="GO:0016787">
    <property type="term" value="F:hydrolase activity"/>
    <property type="evidence" value="ECO:0007669"/>
    <property type="project" value="UniProtKB-KW"/>
</dbReference>
<dbReference type="KEGG" id="cbak:DA792_01405"/>
<name>A0A2R4LYC1_9RHOB</name>
<dbReference type="Gene3D" id="3.40.50.1820">
    <property type="entry name" value="alpha/beta hydrolase"/>
    <property type="match status" value="1"/>
</dbReference>
<reference evidence="5 6" key="1">
    <citation type="submission" date="2018-03" db="EMBL/GenBank/DDBJ databases">
        <title>The Complete Genome of Celeribacter baekdonensis strain LH4, a Thiosulfate-Oxidizing Alphaproteobacterium Isolated from Gulf of Mexico Continental Slope Sediments.</title>
        <authorList>
            <person name="Flood B.E."/>
            <person name="Bailey J.V."/>
            <person name="Leprich D."/>
        </authorList>
    </citation>
    <scope>NUCLEOTIDE SEQUENCE [LARGE SCALE GENOMIC DNA]</scope>
    <source>
        <strain evidence="5 6">LH4</strain>
        <plasmid evidence="6">Plasmid pcblh4a</plasmid>
    </source>
</reference>
<evidence type="ECO:0000256" key="1">
    <source>
        <dbReference type="ARBA" id="ARBA00005964"/>
    </source>
</evidence>
<dbReference type="PROSITE" id="PS00122">
    <property type="entry name" value="CARBOXYLESTERASE_B_1"/>
    <property type="match status" value="1"/>
</dbReference>
<organism evidence="5 6">
    <name type="scientific">Celeribacter baekdonensis</name>
    <dbReference type="NCBI Taxonomy" id="875171"/>
    <lineage>
        <taxon>Bacteria</taxon>
        <taxon>Pseudomonadati</taxon>
        <taxon>Pseudomonadota</taxon>
        <taxon>Alphaproteobacteria</taxon>
        <taxon>Rhodobacterales</taxon>
        <taxon>Roseobacteraceae</taxon>
        <taxon>Celeribacter</taxon>
    </lineage>
</organism>
<dbReference type="InterPro" id="IPR002018">
    <property type="entry name" value="CarbesteraseB"/>
</dbReference>
<dbReference type="InterPro" id="IPR050309">
    <property type="entry name" value="Type-B_Carboxylest/Lipase"/>
</dbReference>
<dbReference type="PANTHER" id="PTHR11559">
    <property type="entry name" value="CARBOXYLESTERASE"/>
    <property type="match status" value="1"/>
</dbReference>
<proteinExistence type="inferred from homology"/>
<dbReference type="EC" id="3.1.1.-" evidence="3"/>
<evidence type="ECO:0000259" key="4">
    <source>
        <dbReference type="Pfam" id="PF00135"/>
    </source>
</evidence>
<evidence type="ECO:0000256" key="3">
    <source>
        <dbReference type="RuleBase" id="RU361235"/>
    </source>
</evidence>
<evidence type="ECO:0000256" key="2">
    <source>
        <dbReference type="ARBA" id="ARBA00022801"/>
    </source>
</evidence>
<dbReference type="Pfam" id="PF00135">
    <property type="entry name" value="COesterase"/>
    <property type="match status" value="1"/>
</dbReference>
<comment type="similarity">
    <text evidence="1 3">Belongs to the type-B carboxylesterase/lipase family.</text>
</comment>
<gene>
    <name evidence="5" type="ORF">DA792_01405</name>
</gene>
<dbReference type="SUPFAM" id="SSF53474">
    <property type="entry name" value="alpha/beta-Hydrolases"/>
    <property type="match status" value="1"/>
</dbReference>
<dbReference type="Proteomes" id="UP000241447">
    <property type="component" value="Plasmid pCBLh4a"/>
</dbReference>